<feature type="repeat" description="WD" evidence="5">
    <location>
        <begin position="246"/>
        <end position="288"/>
    </location>
</feature>
<reference evidence="6" key="2">
    <citation type="submission" date="2023-03" db="EMBL/GenBank/DDBJ databases">
        <authorList>
            <person name="Inwood S.N."/>
            <person name="Skelly J.G."/>
            <person name="Guhlin J."/>
            <person name="Harrop T.W.R."/>
            <person name="Goldson S.G."/>
            <person name="Dearden P.K."/>
        </authorList>
    </citation>
    <scope>NUCLEOTIDE SEQUENCE</scope>
    <source>
        <strain evidence="6">Lincoln</strain>
        <tissue evidence="6">Whole body</tissue>
    </source>
</reference>
<dbReference type="Pfam" id="PF00400">
    <property type="entry name" value="WD40"/>
    <property type="match status" value="1"/>
</dbReference>
<proteinExistence type="predicted"/>
<comment type="subcellular location">
    <subcellularLocation>
        <location evidence="1">Nucleus</location>
    </subcellularLocation>
</comment>
<evidence type="ECO:0008006" key="8">
    <source>
        <dbReference type="Google" id="ProtNLM"/>
    </source>
</evidence>
<organism evidence="6 7">
    <name type="scientific">Microctonus hyperodae</name>
    <name type="common">Parasitoid wasp</name>
    <dbReference type="NCBI Taxonomy" id="165561"/>
    <lineage>
        <taxon>Eukaryota</taxon>
        <taxon>Metazoa</taxon>
        <taxon>Ecdysozoa</taxon>
        <taxon>Arthropoda</taxon>
        <taxon>Hexapoda</taxon>
        <taxon>Insecta</taxon>
        <taxon>Pterygota</taxon>
        <taxon>Neoptera</taxon>
        <taxon>Endopterygota</taxon>
        <taxon>Hymenoptera</taxon>
        <taxon>Apocrita</taxon>
        <taxon>Ichneumonoidea</taxon>
        <taxon>Braconidae</taxon>
        <taxon>Euphorinae</taxon>
        <taxon>Microctonus</taxon>
    </lineage>
</organism>
<sequence>MGENIQGTFTSEKISKIRWKREDFSEAKSFITGSWDNPVNHITHWTFQTNDDDETYPVNVSSHLFEGDVTEIQFINTTCFVASSSIGSVKLLQIEDNPSLPLKELTIWENIHQFKTSEQASCTALATFKQDIATVGEDGKINLLTAQQKTPVRTIENADSCSLICIDFLRHNEIITSNTRGHMKLWDLRNHQDIPATTFMLPDQLKTEATSIAHHPTQRHIVAAGGGDGGLSVWDLRQSTFPRSQLLAHSHAVSEVIFHPDRPDNLFTCSMNGELWRWNSAQSSKLKSDTSDSHWLATRGPNAKVDIIQLCTPIHKPINSIDIDRTTLLCGCDNEAMYVVRDVLL</sequence>
<evidence type="ECO:0000256" key="4">
    <source>
        <dbReference type="ARBA" id="ARBA00023242"/>
    </source>
</evidence>
<dbReference type="PANTHER" id="PTHR22652:SF0">
    <property type="entry name" value="NUCLEOPORIN NUP43"/>
    <property type="match status" value="1"/>
</dbReference>
<dbReference type="SUPFAM" id="SSF50978">
    <property type="entry name" value="WD40 repeat-like"/>
    <property type="match status" value="1"/>
</dbReference>
<dbReference type="SMART" id="SM00320">
    <property type="entry name" value="WD40"/>
    <property type="match status" value="3"/>
</dbReference>
<dbReference type="InterPro" id="IPR015943">
    <property type="entry name" value="WD40/YVTN_repeat-like_dom_sf"/>
</dbReference>
<keyword evidence="7" id="KW-1185">Reference proteome</keyword>
<dbReference type="GO" id="GO:0031080">
    <property type="term" value="C:nuclear pore outer ring"/>
    <property type="evidence" value="ECO:0007669"/>
    <property type="project" value="TreeGrafter"/>
</dbReference>
<dbReference type="InterPro" id="IPR001680">
    <property type="entry name" value="WD40_rpt"/>
</dbReference>
<dbReference type="PANTHER" id="PTHR22652">
    <property type="entry name" value="NUCLEOPORIN NUP43"/>
    <property type="match status" value="1"/>
</dbReference>
<dbReference type="AlphaFoldDB" id="A0AA39KGF6"/>
<evidence type="ECO:0000256" key="1">
    <source>
        <dbReference type="ARBA" id="ARBA00004123"/>
    </source>
</evidence>
<evidence type="ECO:0000313" key="6">
    <source>
        <dbReference type="EMBL" id="KAK0161472.1"/>
    </source>
</evidence>
<dbReference type="Proteomes" id="UP001168972">
    <property type="component" value="Unassembled WGS sequence"/>
</dbReference>
<keyword evidence="2 5" id="KW-0853">WD repeat</keyword>
<dbReference type="PROSITE" id="PS50082">
    <property type="entry name" value="WD_REPEATS_2"/>
    <property type="match status" value="1"/>
</dbReference>
<evidence type="ECO:0000256" key="3">
    <source>
        <dbReference type="ARBA" id="ARBA00022737"/>
    </source>
</evidence>
<dbReference type="EMBL" id="JAQQBR010001835">
    <property type="protein sequence ID" value="KAK0161472.1"/>
    <property type="molecule type" value="Genomic_DNA"/>
</dbReference>
<dbReference type="Gene3D" id="2.130.10.10">
    <property type="entry name" value="YVTN repeat-like/Quinoprotein amine dehydrogenase"/>
    <property type="match status" value="1"/>
</dbReference>
<gene>
    <name evidence="6" type="ORF">PV327_009939</name>
</gene>
<accession>A0AA39KGF6</accession>
<comment type="caution">
    <text evidence="6">The sequence shown here is derived from an EMBL/GenBank/DDBJ whole genome shotgun (WGS) entry which is preliminary data.</text>
</comment>
<evidence type="ECO:0000256" key="2">
    <source>
        <dbReference type="ARBA" id="ARBA00022574"/>
    </source>
</evidence>
<evidence type="ECO:0000256" key="5">
    <source>
        <dbReference type="PROSITE-ProRule" id="PRU00221"/>
    </source>
</evidence>
<evidence type="ECO:0000313" key="7">
    <source>
        <dbReference type="Proteomes" id="UP001168972"/>
    </source>
</evidence>
<keyword evidence="4" id="KW-0539">Nucleus</keyword>
<dbReference type="InterPro" id="IPR036322">
    <property type="entry name" value="WD40_repeat_dom_sf"/>
</dbReference>
<name>A0AA39KGF6_MICHY</name>
<keyword evidence="3" id="KW-0677">Repeat</keyword>
<protein>
    <recommendedName>
        <fullName evidence="8">Nucleoporin Nup43</fullName>
    </recommendedName>
</protein>
<reference evidence="6" key="1">
    <citation type="journal article" date="2023" name="bioRxiv">
        <title>Scaffold-level genome assemblies of two parasitoid biocontrol wasps reveal the parthenogenesis mechanism and an associated novel virus.</title>
        <authorList>
            <person name="Inwood S."/>
            <person name="Skelly J."/>
            <person name="Guhlin J."/>
            <person name="Harrop T."/>
            <person name="Goldson S."/>
            <person name="Dearden P."/>
        </authorList>
    </citation>
    <scope>NUCLEOTIDE SEQUENCE</scope>
    <source>
        <strain evidence="6">Lincoln</strain>
        <tissue evidence="6">Whole body</tissue>
    </source>
</reference>